<dbReference type="InterPro" id="IPR005135">
    <property type="entry name" value="Endo/exonuclease/phosphatase"/>
</dbReference>
<dbReference type="SMART" id="SM00343">
    <property type="entry name" value="ZnF_C2HC"/>
    <property type="match status" value="2"/>
</dbReference>
<feature type="domain" description="CCHC-type" evidence="2">
    <location>
        <begin position="666"/>
        <end position="687"/>
    </location>
</feature>
<feature type="region of interest" description="Disordered" evidence="1">
    <location>
        <begin position="1003"/>
        <end position="1030"/>
    </location>
</feature>
<dbReference type="InterPro" id="IPR036691">
    <property type="entry name" value="Endo/exonu/phosph_ase_sf"/>
</dbReference>
<feature type="region of interest" description="Disordered" evidence="1">
    <location>
        <begin position="881"/>
        <end position="912"/>
    </location>
</feature>
<dbReference type="Proteomes" id="UP000683360">
    <property type="component" value="Unassembled WGS sequence"/>
</dbReference>
<dbReference type="Pfam" id="PF03372">
    <property type="entry name" value="Exo_endo_phos"/>
    <property type="match status" value="1"/>
</dbReference>
<protein>
    <recommendedName>
        <fullName evidence="2">CCHC-type domain-containing protein</fullName>
    </recommendedName>
</protein>
<feature type="compositionally biased region" description="Basic residues" evidence="1">
    <location>
        <begin position="1003"/>
        <end position="1013"/>
    </location>
</feature>
<dbReference type="Gene3D" id="3.60.10.10">
    <property type="entry name" value="Endonuclease/exonuclease/phosphatase"/>
    <property type="match status" value="2"/>
</dbReference>
<dbReference type="GO" id="GO:0008270">
    <property type="term" value="F:zinc ion binding"/>
    <property type="evidence" value="ECO:0007669"/>
    <property type="project" value="InterPro"/>
</dbReference>
<sequence length="1520" mass="173851">MTSQKKNNFFHNITFCVWNIGGLISKHHDKITDPLFLQEIRNYDVVLLTETHVGYNTTVNIEGFNYYPICRPQSTNSRYYGGLGILVKYEVRKGIKILTNTCKDYQWLQFDKHYFNLNTDIFLCLAYIIPATSFYVDQSEDDTLENIEKDIIKFSQQGSIILCGDLNARTGSEPDFIINDVNDTHIPMYDNYSCDVIQEKRCSYDMKVDSRGKQLLDLCIASKLRILNGRMWGDSYGKYTCMKAVGSSVVDYVIVSEDLIADTLFFHVADFLSTLSDCHCKLTFGMLASYSHKNNEQDITILFPGKYIWSETSTQKLQDTLCQPNIKNSIKKFLDSKINLSEDYIEQAANECFNIIDNAASKCLIFRKTKLKGVRKHKNKKWFDIDLVQKRKSLISKGKLLSKFPWDPIIKGSYYKCYREYNKLRKYKERKFKQNILDSLDNLRDNNPKSYWNLIKELKEDNSDGPENSIQSNVWFSYFQSLNFNSDKFKDRLEEISKKRECTVRVEKIPTQVIGERVVIDYIETLTGLNSVLAVVRCDLSSYDVTFDSKENAFKMLRGVEIANRDFECKASYGPGDDEITSKIESKGVKVVSPVYRRTVPGTQVADGTRFMRCKFPPGEVALPWSMPFKFGTDTKYYRVVHNNQTKICSECSSPDHMRRDCPHFLCYGCGETGHALKSSRAKKCKFCRNLPLKCVCKPSARWERENRNREENNKNCPDCGEYFCMCKCRICGNANLKCTCTCYTCDTVPCVCKCHRCRSDPCICPCTDCSKYPCVCQCTYCDQSLKDCICMVANDSNSEVIIQIRPDVNSADDEATETLVKFTLSKNAHDIESTPSEKCIEDEGKQDSEAKIQLDGSDKVRKTEVSKLTVVDVEVHNEQNEVQDGLKRKRPISEDGIDDKDDHRTDSSIETDIVESERIVAGTDSELSEGGGEINDVDMENSLIIGTSVADEVITTEGAKENEELSVCSGDGYESSVEILDTNSDVDVKIVGQYISAKQARKLKKKQRKLERRSRLNPPPNLDGKGVRSVGQNCESKITCNNGLNCRQGVAVLSNNYCKDKIQFVYSGDKGRFLHVTFLENERTYFFEFVKLYTDNMDNLIIGGDFNTSLSNLDRGGKTKHIVDEPCRKLYEIVNNNNVYDVWRARNTHNRIFSWKRISNNELQQTKENRRDYFRLEKQINTLCEKAANGNDIDIAKLESLRLELSQYELEKCRGAVLRSKAVWAVESDKNTKYFLNLEKYKQENNSVKELLNVNNECVNDINGILDLQYDFYKELYTCVNTDDIKMNELLDCVDVKIDENDHQLCESDISFDEIIKALSQMSKNKSPGSDGLTIEFYCHFYSELKYVLMKLYNTIQQKGFLSRSMKCGVISLVFKKKGDRRSLKNYRPISLLQNRIRQGCPISALLYVLAAEPLHSKIVKNDLIKGIVVPNSGKEGLIFQHADDTTLSVCSKQSISEVFKVFDLYSRATGAKINRQKSEILCVGKGDLSPVEKQEYGLQVCDNNVQLLGVYVGKQKYM</sequence>
<name>A0A8S3PQC9_MYTED</name>
<dbReference type="InterPro" id="IPR001878">
    <property type="entry name" value="Znf_CCHC"/>
</dbReference>
<dbReference type="PANTHER" id="PTHR19446">
    <property type="entry name" value="REVERSE TRANSCRIPTASES"/>
    <property type="match status" value="1"/>
</dbReference>
<evidence type="ECO:0000313" key="3">
    <source>
        <dbReference type="EMBL" id="CAG2185494.1"/>
    </source>
</evidence>
<keyword evidence="4" id="KW-1185">Reference proteome</keyword>
<evidence type="ECO:0000259" key="2">
    <source>
        <dbReference type="SMART" id="SM00343"/>
    </source>
</evidence>
<evidence type="ECO:0000313" key="4">
    <source>
        <dbReference type="Proteomes" id="UP000683360"/>
    </source>
</evidence>
<dbReference type="GO" id="GO:0003676">
    <property type="term" value="F:nucleic acid binding"/>
    <property type="evidence" value="ECO:0007669"/>
    <property type="project" value="InterPro"/>
</dbReference>
<feature type="domain" description="CCHC-type" evidence="2">
    <location>
        <begin position="648"/>
        <end position="664"/>
    </location>
</feature>
<gene>
    <name evidence="3" type="ORF">MEDL_1093</name>
</gene>
<organism evidence="3 4">
    <name type="scientific">Mytilus edulis</name>
    <name type="common">Blue mussel</name>
    <dbReference type="NCBI Taxonomy" id="6550"/>
    <lineage>
        <taxon>Eukaryota</taxon>
        <taxon>Metazoa</taxon>
        <taxon>Spiralia</taxon>
        <taxon>Lophotrochozoa</taxon>
        <taxon>Mollusca</taxon>
        <taxon>Bivalvia</taxon>
        <taxon>Autobranchia</taxon>
        <taxon>Pteriomorphia</taxon>
        <taxon>Mytilida</taxon>
        <taxon>Mytiloidea</taxon>
        <taxon>Mytilidae</taxon>
        <taxon>Mytilinae</taxon>
        <taxon>Mytilus</taxon>
    </lineage>
</organism>
<proteinExistence type="predicted"/>
<dbReference type="SUPFAM" id="SSF56219">
    <property type="entry name" value="DNase I-like"/>
    <property type="match status" value="2"/>
</dbReference>
<accession>A0A8S3PQC9</accession>
<evidence type="ECO:0000256" key="1">
    <source>
        <dbReference type="SAM" id="MobiDB-lite"/>
    </source>
</evidence>
<dbReference type="OrthoDB" id="6128564at2759"/>
<dbReference type="EMBL" id="CAJPWZ010000090">
    <property type="protein sequence ID" value="CAG2185494.1"/>
    <property type="molecule type" value="Genomic_DNA"/>
</dbReference>
<dbReference type="GO" id="GO:0003824">
    <property type="term" value="F:catalytic activity"/>
    <property type="evidence" value="ECO:0007669"/>
    <property type="project" value="InterPro"/>
</dbReference>
<reference evidence="3" key="1">
    <citation type="submission" date="2021-03" db="EMBL/GenBank/DDBJ databases">
        <authorList>
            <person name="Bekaert M."/>
        </authorList>
    </citation>
    <scope>NUCLEOTIDE SEQUENCE</scope>
</reference>
<comment type="caution">
    <text evidence="3">The sequence shown here is derived from an EMBL/GenBank/DDBJ whole genome shotgun (WGS) entry which is preliminary data.</text>
</comment>